<reference evidence="6 7" key="1">
    <citation type="submission" date="2024-04" db="EMBL/GenBank/DDBJ databases">
        <authorList>
            <consortium name="Genoscope - CEA"/>
            <person name="William W."/>
        </authorList>
    </citation>
    <scope>NUCLEOTIDE SEQUENCE [LARGE SCALE GENOMIC DNA]</scope>
</reference>
<dbReference type="Pfam" id="PF13855">
    <property type="entry name" value="LRR_8"/>
    <property type="match status" value="1"/>
</dbReference>
<keyword evidence="4" id="KW-1133">Transmembrane helix</keyword>
<dbReference type="SMART" id="SM00013">
    <property type="entry name" value="LRRNT"/>
    <property type="match status" value="1"/>
</dbReference>
<dbReference type="EMBL" id="CAXITT010000005">
    <property type="protein sequence ID" value="CAL1526459.1"/>
    <property type="molecule type" value="Genomic_DNA"/>
</dbReference>
<evidence type="ECO:0000313" key="6">
    <source>
        <dbReference type="EMBL" id="CAL1526459.1"/>
    </source>
</evidence>
<dbReference type="Gene3D" id="3.80.10.10">
    <property type="entry name" value="Ribonuclease Inhibitor"/>
    <property type="match status" value="1"/>
</dbReference>
<evidence type="ECO:0000256" key="1">
    <source>
        <dbReference type="ARBA" id="ARBA00022614"/>
    </source>
</evidence>
<feature type="domain" description="LRRNT" evidence="5">
    <location>
        <begin position="44"/>
        <end position="77"/>
    </location>
</feature>
<keyword evidence="4" id="KW-0812">Transmembrane</keyword>
<organism evidence="6 7">
    <name type="scientific">Lymnaea stagnalis</name>
    <name type="common">Great pond snail</name>
    <name type="synonym">Helix stagnalis</name>
    <dbReference type="NCBI Taxonomy" id="6523"/>
    <lineage>
        <taxon>Eukaryota</taxon>
        <taxon>Metazoa</taxon>
        <taxon>Spiralia</taxon>
        <taxon>Lophotrochozoa</taxon>
        <taxon>Mollusca</taxon>
        <taxon>Gastropoda</taxon>
        <taxon>Heterobranchia</taxon>
        <taxon>Euthyneura</taxon>
        <taxon>Panpulmonata</taxon>
        <taxon>Hygrophila</taxon>
        <taxon>Lymnaeoidea</taxon>
        <taxon>Lymnaeidae</taxon>
        <taxon>Lymnaea</taxon>
    </lineage>
</organism>
<dbReference type="InterPro" id="IPR003591">
    <property type="entry name" value="Leu-rich_rpt_typical-subtyp"/>
</dbReference>
<name>A0AAV2H2I5_LYMST</name>
<dbReference type="Proteomes" id="UP001497497">
    <property type="component" value="Unassembled WGS sequence"/>
</dbReference>
<proteinExistence type="predicted"/>
<dbReference type="InterPro" id="IPR001611">
    <property type="entry name" value="Leu-rich_rpt"/>
</dbReference>
<keyword evidence="3" id="KW-0677">Repeat</keyword>
<dbReference type="InterPro" id="IPR000372">
    <property type="entry name" value="LRRNT"/>
</dbReference>
<keyword evidence="4" id="KW-0472">Membrane</keyword>
<dbReference type="SUPFAM" id="SSF52058">
    <property type="entry name" value="L domain-like"/>
    <property type="match status" value="1"/>
</dbReference>
<keyword evidence="1" id="KW-0433">Leucine-rich repeat</keyword>
<evidence type="ECO:0000313" key="7">
    <source>
        <dbReference type="Proteomes" id="UP001497497"/>
    </source>
</evidence>
<dbReference type="SMART" id="SM00369">
    <property type="entry name" value="LRR_TYP"/>
    <property type="match status" value="3"/>
</dbReference>
<evidence type="ECO:0000256" key="3">
    <source>
        <dbReference type="ARBA" id="ARBA00022737"/>
    </source>
</evidence>
<dbReference type="InterPro" id="IPR050541">
    <property type="entry name" value="LRR_TM_domain-containing"/>
</dbReference>
<keyword evidence="7" id="KW-1185">Reference proteome</keyword>
<feature type="transmembrane region" description="Helical" evidence="4">
    <location>
        <begin position="20"/>
        <end position="41"/>
    </location>
</feature>
<evidence type="ECO:0000256" key="4">
    <source>
        <dbReference type="SAM" id="Phobius"/>
    </source>
</evidence>
<keyword evidence="2" id="KW-0732">Signal</keyword>
<dbReference type="FunFam" id="3.80.10.10:FF:000032">
    <property type="entry name" value="Slit homolog 2 (Drosophila)"/>
    <property type="match status" value="1"/>
</dbReference>
<accession>A0AAV2H2I5</accession>
<dbReference type="PANTHER" id="PTHR24369:SF210">
    <property type="entry name" value="CHAOPTIN-RELATED"/>
    <property type="match status" value="1"/>
</dbReference>
<evidence type="ECO:0000256" key="2">
    <source>
        <dbReference type="ARBA" id="ARBA00022729"/>
    </source>
</evidence>
<dbReference type="PANTHER" id="PTHR24369">
    <property type="entry name" value="ANTIGEN BSP, PUTATIVE-RELATED"/>
    <property type="match status" value="1"/>
</dbReference>
<dbReference type="AlphaFoldDB" id="A0AAV2H2I5"/>
<protein>
    <recommendedName>
        <fullName evidence="5">LRRNT domain-containing protein</fullName>
    </recommendedName>
</protein>
<dbReference type="InterPro" id="IPR032675">
    <property type="entry name" value="LRR_dom_sf"/>
</dbReference>
<sequence>MLTPGHIVLRQTHSQYRSSVYVHLLWSVLVVLTLAPSWSFATDRCPRECDCRSRGFVDCSFRNLNYVPRGIPKNVQRLDLQGNNLTVIRKSDFQGFGHLRILQLLDNQIQSVEKGAFQDLTSMIRLRLDRNELRSLPDLLFASMTKLERL</sequence>
<evidence type="ECO:0000259" key="5">
    <source>
        <dbReference type="SMART" id="SM00013"/>
    </source>
</evidence>
<dbReference type="GO" id="GO:0005886">
    <property type="term" value="C:plasma membrane"/>
    <property type="evidence" value="ECO:0007669"/>
    <property type="project" value="TreeGrafter"/>
</dbReference>
<gene>
    <name evidence="6" type="ORF">GSLYS_00000636001</name>
</gene>
<comment type="caution">
    <text evidence="6">The sequence shown here is derived from an EMBL/GenBank/DDBJ whole genome shotgun (WGS) entry which is preliminary data.</text>
</comment>